<comment type="catalytic activity">
    <reaction evidence="7 9">
        <text>prephenate + H(+) = 3-phenylpyruvate + CO2 + H2O</text>
        <dbReference type="Rhea" id="RHEA:21648"/>
        <dbReference type="ChEBI" id="CHEBI:15377"/>
        <dbReference type="ChEBI" id="CHEBI:15378"/>
        <dbReference type="ChEBI" id="CHEBI:16526"/>
        <dbReference type="ChEBI" id="CHEBI:18005"/>
        <dbReference type="ChEBI" id="CHEBI:29934"/>
        <dbReference type="EC" id="4.2.1.51"/>
    </reaction>
</comment>
<dbReference type="InterPro" id="IPR001086">
    <property type="entry name" value="Preph_deHydtase"/>
</dbReference>
<gene>
    <name evidence="9" type="primary">pheA</name>
    <name evidence="12" type="ORF">SAMN05720469_11444</name>
</gene>
<evidence type="ECO:0000259" key="11">
    <source>
        <dbReference type="PROSITE" id="PS51671"/>
    </source>
</evidence>
<evidence type="ECO:0000256" key="3">
    <source>
        <dbReference type="ARBA" id="ARBA00022605"/>
    </source>
</evidence>
<dbReference type="Gene3D" id="3.30.70.260">
    <property type="match status" value="1"/>
</dbReference>
<name>A0A1M6UKG9_9BACT</name>
<dbReference type="EC" id="4.2.1.51" evidence="2 9"/>
<comment type="pathway">
    <text evidence="1 9">Amino-acid biosynthesis; L-phenylalanine biosynthesis; phenylpyruvate from prephenate: step 1/1.</text>
</comment>
<dbReference type="SUPFAM" id="SSF55021">
    <property type="entry name" value="ACT-like"/>
    <property type="match status" value="1"/>
</dbReference>
<dbReference type="AlphaFoldDB" id="A0A1M6UKG9"/>
<reference evidence="13" key="1">
    <citation type="submission" date="2016-11" db="EMBL/GenBank/DDBJ databases">
        <authorList>
            <person name="Varghese N."/>
            <person name="Submissions S."/>
        </authorList>
    </citation>
    <scope>NUCLEOTIDE SEQUENCE [LARGE SCALE GENOMIC DNA]</scope>
    <source>
        <strain evidence="13">UWOS</strain>
    </source>
</reference>
<keyword evidence="6 9" id="KW-0456">Lyase</keyword>
<evidence type="ECO:0000256" key="7">
    <source>
        <dbReference type="ARBA" id="ARBA00047848"/>
    </source>
</evidence>
<accession>A0A1M6UKG9</accession>
<evidence type="ECO:0000256" key="5">
    <source>
        <dbReference type="ARBA" id="ARBA00023222"/>
    </source>
</evidence>
<dbReference type="PROSITE" id="PS00858">
    <property type="entry name" value="PREPHENATE_DEHYDR_2"/>
    <property type="match status" value="1"/>
</dbReference>
<evidence type="ECO:0000259" key="10">
    <source>
        <dbReference type="PROSITE" id="PS51171"/>
    </source>
</evidence>
<evidence type="ECO:0000313" key="13">
    <source>
        <dbReference type="Proteomes" id="UP000184275"/>
    </source>
</evidence>
<evidence type="ECO:0000256" key="4">
    <source>
        <dbReference type="ARBA" id="ARBA00023141"/>
    </source>
</evidence>
<dbReference type="PANTHER" id="PTHR21022">
    <property type="entry name" value="PREPHENATE DEHYDRATASE P PROTEIN"/>
    <property type="match status" value="1"/>
</dbReference>
<organism evidence="12 13">
    <name type="scientific">Fibrobacter intestinalis</name>
    <dbReference type="NCBI Taxonomy" id="28122"/>
    <lineage>
        <taxon>Bacteria</taxon>
        <taxon>Pseudomonadati</taxon>
        <taxon>Fibrobacterota</taxon>
        <taxon>Fibrobacteria</taxon>
        <taxon>Fibrobacterales</taxon>
        <taxon>Fibrobacteraceae</taxon>
        <taxon>Fibrobacter</taxon>
    </lineage>
</organism>
<proteinExistence type="predicted"/>
<evidence type="ECO:0000256" key="6">
    <source>
        <dbReference type="ARBA" id="ARBA00023239"/>
    </source>
</evidence>
<feature type="domain" description="Prephenate dehydratase" evidence="10">
    <location>
        <begin position="4"/>
        <end position="182"/>
    </location>
</feature>
<dbReference type="PANTHER" id="PTHR21022:SF19">
    <property type="entry name" value="PREPHENATE DEHYDRATASE-RELATED"/>
    <property type="match status" value="1"/>
</dbReference>
<dbReference type="GO" id="GO:0005737">
    <property type="term" value="C:cytoplasm"/>
    <property type="evidence" value="ECO:0007669"/>
    <property type="project" value="TreeGrafter"/>
</dbReference>
<dbReference type="GO" id="GO:0004664">
    <property type="term" value="F:prephenate dehydratase activity"/>
    <property type="evidence" value="ECO:0007669"/>
    <property type="project" value="UniProtKB-UniRule"/>
</dbReference>
<dbReference type="GO" id="GO:0009094">
    <property type="term" value="P:L-phenylalanine biosynthetic process"/>
    <property type="evidence" value="ECO:0007669"/>
    <property type="project" value="UniProtKB-UniPathway"/>
</dbReference>
<evidence type="ECO:0000256" key="8">
    <source>
        <dbReference type="PIRSR" id="PIRSR001500-2"/>
    </source>
</evidence>
<keyword evidence="13" id="KW-1185">Reference proteome</keyword>
<evidence type="ECO:0000256" key="9">
    <source>
        <dbReference type="RuleBase" id="RU361254"/>
    </source>
</evidence>
<dbReference type="RefSeq" id="WP_073304287.1">
    <property type="nucleotide sequence ID" value="NZ_FRAW01000014.1"/>
</dbReference>
<sequence length="286" mass="32184">MTKKIAFQGRRGAYSESAARYLFGEDIDVLPMNTFEEIYQAIETGKADGGAIPIENSTAGSIYENYDLLAKWRHPIVGEVKLQIEHCLCANKGATIQTLKRVMSHPQALAQCSHFFEEFPQIEKTIFFDTAGSAEEVAKRGNKTDGGIASTYAAKLYGLDVLRTNLENIKGVNFTRFYAIQKEPQRIAESENIKTVILFELANDDKPASLYHAIGAFAKREINLTRIESRPHPDKPWGYIFYVSLIGNPKSEKLIDAFDELNQYTNFTYHLGSFACGKTERLKYEG</sequence>
<dbReference type="InterPro" id="IPR002912">
    <property type="entry name" value="ACT_dom"/>
</dbReference>
<dbReference type="CDD" id="cd13631">
    <property type="entry name" value="PBP2_Ct-PDT_like"/>
    <property type="match status" value="1"/>
</dbReference>
<keyword evidence="5 9" id="KW-0584">Phenylalanine biosynthesis</keyword>
<feature type="domain" description="ACT" evidence="11">
    <location>
        <begin position="198"/>
        <end position="275"/>
    </location>
</feature>
<dbReference type="PROSITE" id="PS51671">
    <property type="entry name" value="ACT"/>
    <property type="match status" value="1"/>
</dbReference>
<dbReference type="EMBL" id="FRAW01000014">
    <property type="protein sequence ID" value="SHK69677.1"/>
    <property type="molecule type" value="Genomic_DNA"/>
</dbReference>
<dbReference type="SUPFAM" id="SSF53850">
    <property type="entry name" value="Periplasmic binding protein-like II"/>
    <property type="match status" value="1"/>
</dbReference>
<dbReference type="PIRSF" id="PIRSF001500">
    <property type="entry name" value="Chor_mut_pdt_Ppr"/>
    <property type="match status" value="1"/>
</dbReference>
<feature type="site" description="Essential for prephenate dehydratase activity" evidence="8">
    <location>
        <position position="175"/>
    </location>
</feature>
<dbReference type="UniPathway" id="UPA00121">
    <property type="reaction ID" value="UER00345"/>
</dbReference>
<evidence type="ECO:0000256" key="1">
    <source>
        <dbReference type="ARBA" id="ARBA00004741"/>
    </source>
</evidence>
<evidence type="ECO:0000313" key="12">
    <source>
        <dbReference type="EMBL" id="SHK69677.1"/>
    </source>
</evidence>
<dbReference type="Pfam" id="PF00800">
    <property type="entry name" value="PDT"/>
    <property type="match status" value="1"/>
</dbReference>
<keyword evidence="4 9" id="KW-0057">Aromatic amino acid biosynthesis</keyword>
<dbReference type="Gene3D" id="3.40.190.10">
    <property type="entry name" value="Periplasmic binding protein-like II"/>
    <property type="match status" value="2"/>
</dbReference>
<dbReference type="InterPro" id="IPR045865">
    <property type="entry name" value="ACT-like_dom_sf"/>
</dbReference>
<keyword evidence="3 9" id="KW-0028">Amino-acid biosynthesis</keyword>
<dbReference type="InterPro" id="IPR008242">
    <property type="entry name" value="Chor_mutase/pphenate_deHydtase"/>
</dbReference>
<dbReference type="PROSITE" id="PS51171">
    <property type="entry name" value="PREPHENATE_DEHYDR_3"/>
    <property type="match status" value="1"/>
</dbReference>
<dbReference type="Proteomes" id="UP000184275">
    <property type="component" value="Unassembled WGS sequence"/>
</dbReference>
<dbReference type="InterPro" id="IPR018528">
    <property type="entry name" value="Preph_deHydtase_CS"/>
</dbReference>
<evidence type="ECO:0000256" key="2">
    <source>
        <dbReference type="ARBA" id="ARBA00013147"/>
    </source>
</evidence>
<protein>
    <recommendedName>
        <fullName evidence="2 9">Prephenate dehydratase</fullName>
        <shortName evidence="9">PDT</shortName>
        <ecNumber evidence="2 9">4.2.1.51</ecNumber>
    </recommendedName>
</protein>
<dbReference type="CDD" id="cd04905">
    <property type="entry name" value="ACT_CM-PDT"/>
    <property type="match status" value="1"/>
</dbReference>